<reference evidence="1 2" key="1">
    <citation type="submission" date="2024-04" db="EMBL/GenBank/DDBJ databases">
        <title>Tritrichomonas musculus Genome.</title>
        <authorList>
            <person name="Alves-Ferreira E."/>
            <person name="Grigg M."/>
            <person name="Lorenzi H."/>
            <person name="Galac M."/>
        </authorList>
    </citation>
    <scope>NUCLEOTIDE SEQUENCE [LARGE SCALE GENOMIC DNA]</scope>
    <source>
        <strain evidence="1 2">EAF2021</strain>
    </source>
</reference>
<evidence type="ECO:0000313" key="2">
    <source>
        <dbReference type="Proteomes" id="UP001470230"/>
    </source>
</evidence>
<evidence type="ECO:0008006" key="3">
    <source>
        <dbReference type="Google" id="ProtNLM"/>
    </source>
</evidence>
<dbReference type="Proteomes" id="UP001470230">
    <property type="component" value="Unassembled WGS sequence"/>
</dbReference>
<name>A0ABR2IDA2_9EUKA</name>
<sequence length="67" mass="7747">MESLLNRCWSQKAEGRPSLGEIYEELSGDFSMLGEDADVEEVHDFIKCLMSKNNRKKLFQTHQAKNL</sequence>
<gene>
    <name evidence="1" type="ORF">M9Y10_012506</name>
</gene>
<dbReference type="EMBL" id="JAPFFF010000018">
    <property type="protein sequence ID" value="KAK8860816.1"/>
    <property type="molecule type" value="Genomic_DNA"/>
</dbReference>
<evidence type="ECO:0000313" key="1">
    <source>
        <dbReference type="EMBL" id="KAK8860816.1"/>
    </source>
</evidence>
<protein>
    <recommendedName>
        <fullName evidence="3">Serine-threonine/tyrosine-protein kinase catalytic domain-containing protein</fullName>
    </recommendedName>
</protein>
<organism evidence="1 2">
    <name type="scientific">Tritrichomonas musculus</name>
    <dbReference type="NCBI Taxonomy" id="1915356"/>
    <lineage>
        <taxon>Eukaryota</taxon>
        <taxon>Metamonada</taxon>
        <taxon>Parabasalia</taxon>
        <taxon>Tritrichomonadida</taxon>
        <taxon>Tritrichomonadidae</taxon>
        <taxon>Tritrichomonas</taxon>
    </lineage>
</organism>
<accession>A0ABR2IDA2</accession>
<comment type="caution">
    <text evidence="1">The sequence shown here is derived from an EMBL/GenBank/DDBJ whole genome shotgun (WGS) entry which is preliminary data.</text>
</comment>
<keyword evidence="2" id="KW-1185">Reference proteome</keyword>
<proteinExistence type="predicted"/>